<keyword evidence="2" id="KW-0378">Hydrolase</keyword>
<dbReference type="GO" id="GO:0004527">
    <property type="term" value="F:exonuclease activity"/>
    <property type="evidence" value="ECO:0007669"/>
    <property type="project" value="UniProtKB-KW"/>
</dbReference>
<proteinExistence type="predicted"/>
<feature type="coiled-coil region" evidence="1">
    <location>
        <begin position="6"/>
        <end position="40"/>
    </location>
</feature>
<protein>
    <submittedName>
        <fullName evidence="2">Exonuclease</fullName>
    </submittedName>
</protein>
<sequence>MSINELESKCRELRQLQSLIDEAQAEADSIRDAIKAAMGASESMTAGEYKITWKNVTSARIDTSALKKALPDVAERFTKEATVRRFSVT</sequence>
<keyword evidence="1" id="KW-0175">Coiled coil</keyword>
<dbReference type="EMBL" id="BK015199">
    <property type="protein sequence ID" value="DAD95692.1"/>
    <property type="molecule type" value="Genomic_DNA"/>
</dbReference>
<reference evidence="2" key="1">
    <citation type="journal article" date="2021" name="Proc. Natl. Acad. Sci. U.S.A.">
        <title>A Catalog of Tens of Thousands of Viruses from Human Metagenomes Reveals Hidden Associations with Chronic Diseases.</title>
        <authorList>
            <person name="Tisza M.J."/>
            <person name="Buck C.B."/>
        </authorList>
    </citation>
    <scope>NUCLEOTIDE SEQUENCE</scope>
    <source>
        <strain evidence="2">CtkOm7</strain>
    </source>
</reference>
<evidence type="ECO:0000256" key="1">
    <source>
        <dbReference type="SAM" id="Coils"/>
    </source>
</evidence>
<accession>A0A8S5NMU6</accession>
<organism evidence="2">
    <name type="scientific">Myoviridae sp. ctkOm7</name>
    <dbReference type="NCBI Taxonomy" id="2826690"/>
    <lineage>
        <taxon>Viruses</taxon>
        <taxon>Duplodnaviria</taxon>
        <taxon>Heunggongvirae</taxon>
        <taxon>Uroviricota</taxon>
        <taxon>Caudoviricetes</taxon>
    </lineage>
</organism>
<keyword evidence="2" id="KW-0540">Nuclease</keyword>
<evidence type="ECO:0000313" key="2">
    <source>
        <dbReference type="EMBL" id="DAD95692.1"/>
    </source>
</evidence>
<name>A0A8S5NMU6_9CAUD</name>
<keyword evidence="2" id="KW-0269">Exonuclease</keyword>